<name>K4C0I7_SOLLC</name>
<dbReference type="PaxDb" id="4081-Solyc05g042060.1.1"/>
<organism evidence="1">
    <name type="scientific">Solanum lycopersicum</name>
    <name type="common">Tomato</name>
    <name type="synonym">Lycopersicon esculentum</name>
    <dbReference type="NCBI Taxonomy" id="4081"/>
    <lineage>
        <taxon>Eukaryota</taxon>
        <taxon>Viridiplantae</taxon>
        <taxon>Streptophyta</taxon>
        <taxon>Embryophyta</taxon>
        <taxon>Tracheophyta</taxon>
        <taxon>Spermatophyta</taxon>
        <taxon>Magnoliopsida</taxon>
        <taxon>eudicotyledons</taxon>
        <taxon>Gunneridae</taxon>
        <taxon>Pentapetalae</taxon>
        <taxon>asterids</taxon>
        <taxon>lamiids</taxon>
        <taxon>Solanales</taxon>
        <taxon>Solanaceae</taxon>
        <taxon>Solanoideae</taxon>
        <taxon>Solaneae</taxon>
        <taxon>Solanum</taxon>
        <taxon>Solanum subgen. Lycopersicon</taxon>
    </lineage>
</organism>
<dbReference type="HOGENOM" id="CLU_2762712_0_0_1"/>
<dbReference type="InParanoid" id="K4C0I7"/>
<dbReference type="Proteomes" id="UP000004994">
    <property type="component" value="Chromosome 5"/>
</dbReference>
<dbReference type="AlphaFoldDB" id="K4C0I7"/>
<reference evidence="1" key="2">
    <citation type="submission" date="2015-06" db="UniProtKB">
        <authorList>
            <consortium name="EnsemblPlants"/>
        </authorList>
    </citation>
    <scope>IDENTIFICATION</scope>
    <source>
        <strain evidence="1">cv. Heinz 1706</strain>
    </source>
</reference>
<accession>K4C0I7</accession>
<reference evidence="1" key="1">
    <citation type="journal article" date="2012" name="Nature">
        <title>The tomato genome sequence provides insights into fleshy fruit evolution.</title>
        <authorList>
            <consortium name="Tomato Genome Consortium"/>
        </authorList>
    </citation>
    <scope>NUCLEOTIDE SEQUENCE [LARGE SCALE GENOMIC DNA]</scope>
    <source>
        <strain evidence="1">cv. Heinz 1706</strain>
    </source>
</reference>
<dbReference type="Gramene" id="Solyc05g042060.1.1">
    <property type="protein sequence ID" value="Solyc05g042060.1.1"/>
    <property type="gene ID" value="Solyc05g042060.1"/>
</dbReference>
<proteinExistence type="predicted"/>
<evidence type="ECO:0000313" key="2">
    <source>
        <dbReference type="Proteomes" id="UP000004994"/>
    </source>
</evidence>
<protein>
    <submittedName>
        <fullName evidence="1">Uncharacterized protein</fullName>
    </submittedName>
</protein>
<keyword evidence="2" id="KW-1185">Reference proteome</keyword>
<sequence length="70" mass="7345">MRINFPFLSNPTSLIIAHPQTLIDPSAMPTPQQEEDAATPLVADSSSVAPSCCCGASVESGSIRGMGVRW</sequence>
<dbReference type="EnsemblPlants" id="Solyc05g042060.1.1">
    <property type="protein sequence ID" value="Solyc05g042060.1.1"/>
    <property type="gene ID" value="Solyc05g042060.1"/>
</dbReference>
<evidence type="ECO:0000313" key="1">
    <source>
        <dbReference type="EnsemblPlants" id="Solyc05g042060.1.1"/>
    </source>
</evidence>